<dbReference type="eggNOG" id="ENOG502SAG0">
    <property type="taxonomic scope" value="Eukaryota"/>
</dbReference>
<dbReference type="InParanoid" id="T1IA64"/>
<evidence type="ECO:0000256" key="1">
    <source>
        <dbReference type="ARBA" id="ARBA00022723"/>
    </source>
</evidence>
<reference evidence="4" key="1">
    <citation type="submission" date="2015-05" db="UniProtKB">
        <authorList>
            <consortium name="EnsemblMetazoa"/>
        </authorList>
    </citation>
    <scope>IDENTIFICATION</scope>
</reference>
<keyword evidence="2" id="KW-0863">Zinc-finger</keyword>
<dbReference type="AlphaFoldDB" id="T1IA64"/>
<dbReference type="Pfam" id="PF04500">
    <property type="entry name" value="FLYWCH"/>
    <property type="match status" value="1"/>
</dbReference>
<accession>T1IA64</accession>
<dbReference type="Gene3D" id="2.20.25.240">
    <property type="match status" value="1"/>
</dbReference>
<dbReference type="OMA" id="WRCVERM"/>
<proteinExistence type="predicted"/>
<dbReference type="VEuPathDB" id="VectorBase:RPRC013185"/>
<evidence type="ECO:0000256" key="2">
    <source>
        <dbReference type="ARBA" id="ARBA00022771"/>
    </source>
</evidence>
<evidence type="ECO:0000313" key="5">
    <source>
        <dbReference type="Proteomes" id="UP000015103"/>
    </source>
</evidence>
<dbReference type="Proteomes" id="UP000015103">
    <property type="component" value="Unassembled WGS sequence"/>
</dbReference>
<evidence type="ECO:0000313" key="4">
    <source>
        <dbReference type="EnsemblMetazoa" id="RPRC013185-PA"/>
    </source>
</evidence>
<dbReference type="HOGENOM" id="CLU_2402420_0_0_1"/>
<sequence length="93" mass="10682">MEFIPSNKGHVKVLYNNYMYTKHKCCGKGIRWRCVERMLNCKGSITTTYADDPPVMTINHNHLPDLNAVKEAKAKVRARHARGVIDEIIIRTV</sequence>
<organism evidence="4 5">
    <name type="scientific">Rhodnius prolixus</name>
    <name type="common">Triatomid bug</name>
    <dbReference type="NCBI Taxonomy" id="13249"/>
    <lineage>
        <taxon>Eukaryota</taxon>
        <taxon>Metazoa</taxon>
        <taxon>Ecdysozoa</taxon>
        <taxon>Arthropoda</taxon>
        <taxon>Hexapoda</taxon>
        <taxon>Insecta</taxon>
        <taxon>Pterygota</taxon>
        <taxon>Neoptera</taxon>
        <taxon>Paraneoptera</taxon>
        <taxon>Hemiptera</taxon>
        <taxon>Heteroptera</taxon>
        <taxon>Panheteroptera</taxon>
        <taxon>Cimicomorpha</taxon>
        <taxon>Reduviidae</taxon>
        <taxon>Triatominae</taxon>
        <taxon>Rhodnius</taxon>
    </lineage>
</organism>
<keyword evidence="5" id="KW-1185">Reference proteome</keyword>
<keyword evidence="3" id="KW-0862">Zinc</keyword>
<dbReference type="EnsemblMetazoa" id="RPRC013185-RA">
    <property type="protein sequence ID" value="RPRC013185-PA"/>
    <property type="gene ID" value="RPRC013185"/>
</dbReference>
<dbReference type="EMBL" id="ACPB03002023">
    <property type="status" value="NOT_ANNOTATED_CDS"/>
    <property type="molecule type" value="Genomic_DNA"/>
</dbReference>
<evidence type="ECO:0000256" key="3">
    <source>
        <dbReference type="ARBA" id="ARBA00022833"/>
    </source>
</evidence>
<dbReference type="InterPro" id="IPR007588">
    <property type="entry name" value="Znf_FLYWCH"/>
</dbReference>
<keyword evidence="1" id="KW-0479">Metal-binding</keyword>
<name>T1IA64_RHOPR</name>
<protein>
    <submittedName>
        <fullName evidence="4">FLYWCH-type domain-containing protein</fullName>
    </submittedName>
</protein>
<dbReference type="GO" id="GO:0008270">
    <property type="term" value="F:zinc ion binding"/>
    <property type="evidence" value="ECO:0007669"/>
    <property type="project" value="UniProtKB-KW"/>
</dbReference>